<evidence type="ECO:0000313" key="5">
    <source>
        <dbReference type="Proteomes" id="UP000001058"/>
    </source>
</evidence>
<dbReference type="AlphaFoldDB" id="D8TTR3"/>
<dbReference type="KEGG" id="vcn:VOLCADRAFT_104461"/>
<sequence length="812" mass="85588">MAEAYYPADNEEVDSVASDEVYASEETDDEEVAGSDSDVRTYLDVNPACNVTPTADIRATINGVPTNIAPAIRSAENVPGVNVLRISRLGLNLSTAADAVLCITLKPNRLGRGCTSLEDLCPSQPSQSPKPPAPADPEDITRETPPPPLSPPPVTPFDCPVCLTVQLIPPAVNLYPYSFDMSECSQGLLRLVDGLNGLALAYGAQMTGQFRPVDCSDNAMVACGAFAFPAEAAKVPAGALEELSYTLLDDIAGGGAECHPELQGYSIQAYTSASSCLQLSVSKDCVISPLPNNCTCNTTAGVMPYKVSPRYNVTAVPARKSNLYCFTIEALPDGVSPLNAACGPVDILSKVEFFAGLRRRRVTQLQKHLNWSFRAAHMTHGYDTIRSLVRGFELIPSVGTSRTVSPTWGPKGLNTVKASQMKWNATQAIGGRVCLELRDTTSLDQICLDGSGNPTSRCLAKAPASTDRVAAADAQACVRDTSLPASHPDGAAPRSPSSLRGEELLKAAPATPIILAQSLDDKVAEIIARYRLMEDRLAAVERQIVDMVRELRAAPPGAVLAAAVAGPVTAAAAPGADGGAGSSSTSPSVAVPPGQQLHGSGGAVSSTSGQQAAADLLSGGGGSQQGKARLFEINRIQSAITEVVNSGYLESVKGLRETLLVQEWGLQAKNWARRRGVSAFEEWCAVNAPEEVSYDIISALYDDPDALHVLPTPRLRMMARAMIEQHTLQAYDEVFRRCTSTAEGLARVGLGDLLPHTAGVGQVLRGLLPGGLPFLSGGFWSRGLSPHYGVWEGTEGMWGKRGAGSRCGVLEG</sequence>
<dbReference type="EMBL" id="GL378336">
    <property type="protein sequence ID" value="EFJ49240.1"/>
    <property type="molecule type" value="Genomic_DNA"/>
</dbReference>
<keyword evidence="5" id="KW-1185">Reference proteome</keyword>
<organism evidence="5">
    <name type="scientific">Volvox carteri f. nagariensis</name>
    <dbReference type="NCBI Taxonomy" id="3068"/>
    <lineage>
        <taxon>Eukaryota</taxon>
        <taxon>Viridiplantae</taxon>
        <taxon>Chlorophyta</taxon>
        <taxon>core chlorophytes</taxon>
        <taxon>Chlorophyceae</taxon>
        <taxon>CS clade</taxon>
        <taxon>Chlamydomonadales</taxon>
        <taxon>Volvocaceae</taxon>
        <taxon>Volvox</taxon>
    </lineage>
</organism>
<protein>
    <recommendedName>
        <fullName evidence="3">Pherophorin domain-containing protein</fullName>
    </recommendedName>
</protein>
<evidence type="ECO:0000256" key="1">
    <source>
        <dbReference type="SAM" id="Coils"/>
    </source>
</evidence>
<feature type="compositionally biased region" description="Low complexity" evidence="2">
    <location>
        <begin position="582"/>
        <end position="594"/>
    </location>
</feature>
<name>D8TTR3_VOLCA</name>
<accession>D8TTR3</accession>
<evidence type="ECO:0000313" key="4">
    <source>
        <dbReference type="EMBL" id="EFJ49240.1"/>
    </source>
</evidence>
<feature type="compositionally biased region" description="Acidic residues" evidence="2">
    <location>
        <begin position="22"/>
        <end position="33"/>
    </location>
</feature>
<dbReference type="RefSeq" id="XP_002949688.1">
    <property type="nucleotide sequence ID" value="XM_002949642.1"/>
</dbReference>
<evidence type="ECO:0000259" key="3">
    <source>
        <dbReference type="Pfam" id="PF12499"/>
    </source>
</evidence>
<dbReference type="Proteomes" id="UP000001058">
    <property type="component" value="Unassembled WGS sequence"/>
</dbReference>
<dbReference type="eggNOG" id="ENOG502R354">
    <property type="taxonomic scope" value="Eukaryota"/>
</dbReference>
<proteinExistence type="predicted"/>
<dbReference type="InParanoid" id="D8TTR3"/>
<dbReference type="OrthoDB" id="546719at2759"/>
<feature type="region of interest" description="Disordered" evidence="2">
    <location>
        <begin position="1"/>
        <end position="35"/>
    </location>
</feature>
<evidence type="ECO:0000256" key="2">
    <source>
        <dbReference type="SAM" id="MobiDB-lite"/>
    </source>
</evidence>
<feature type="domain" description="Pherophorin" evidence="3">
    <location>
        <begin position="291"/>
        <end position="458"/>
    </location>
</feature>
<reference evidence="4 5" key="1">
    <citation type="journal article" date="2010" name="Science">
        <title>Genomic analysis of organismal complexity in the multicellular green alga Volvox carteri.</title>
        <authorList>
            <person name="Prochnik S.E."/>
            <person name="Umen J."/>
            <person name="Nedelcu A.M."/>
            <person name="Hallmann A."/>
            <person name="Miller S.M."/>
            <person name="Nishii I."/>
            <person name="Ferris P."/>
            <person name="Kuo A."/>
            <person name="Mitros T."/>
            <person name="Fritz-Laylin L.K."/>
            <person name="Hellsten U."/>
            <person name="Chapman J."/>
            <person name="Simakov O."/>
            <person name="Rensing S.A."/>
            <person name="Terry A."/>
            <person name="Pangilinan J."/>
            <person name="Kapitonov V."/>
            <person name="Jurka J."/>
            <person name="Salamov A."/>
            <person name="Shapiro H."/>
            <person name="Schmutz J."/>
            <person name="Grimwood J."/>
            <person name="Lindquist E."/>
            <person name="Lucas S."/>
            <person name="Grigoriev I.V."/>
            <person name="Schmitt R."/>
            <person name="Kirk D."/>
            <person name="Rokhsar D.S."/>
        </authorList>
    </citation>
    <scope>NUCLEOTIDE SEQUENCE [LARGE SCALE GENOMIC DNA]</scope>
    <source>
        <strain evidence="5">f. Nagariensis / Eve</strain>
    </source>
</reference>
<feature type="domain" description="Pherophorin" evidence="3">
    <location>
        <begin position="43"/>
        <end position="124"/>
    </location>
</feature>
<feature type="region of interest" description="Disordered" evidence="2">
    <location>
        <begin position="120"/>
        <end position="151"/>
    </location>
</feature>
<dbReference type="GeneID" id="9616470"/>
<keyword evidence="1" id="KW-0175">Coiled coil</keyword>
<dbReference type="InterPro" id="IPR024616">
    <property type="entry name" value="Pherophorin"/>
</dbReference>
<feature type="coiled-coil region" evidence="1">
    <location>
        <begin position="523"/>
        <end position="550"/>
    </location>
</feature>
<feature type="region of interest" description="Disordered" evidence="2">
    <location>
        <begin position="571"/>
        <end position="620"/>
    </location>
</feature>
<gene>
    <name evidence="4" type="ORF">VOLCADRAFT_104461</name>
</gene>
<dbReference type="Pfam" id="PF12499">
    <property type="entry name" value="DUF3707"/>
    <property type="match status" value="2"/>
</dbReference>